<dbReference type="EMBL" id="KZ352221">
    <property type="protein sequence ID" value="PIO62350.1"/>
    <property type="molecule type" value="Genomic_DNA"/>
</dbReference>
<dbReference type="AlphaFoldDB" id="A0A2G9TYP8"/>
<proteinExistence type="predicted"/>
<gene>
    <name evidence="1" type="ORF">TELCIR_16098</name>
</gene>
<name>A0A2G9TYP8_TELCI</name>
<dbReference type="Proteomes" id="UP000230423">
    <property type="component" value="Unassembled WGS sequence"/>
</dbReference>
<protein>
    <submittedName>
        <fullName evidence="1">Uncharacterized protein</fullName>
    </submittedName>
</protein>
<sequence length="135" mass="15567">MKNHVERRNHISVSSTGGTFVPFDVSITTTTTNEIKAAEEVRADISRLEAELKDMEPKYNEKWQFLESIMQELHKNDASFNETSTEMVKMVSELKSRKDFDTSSITSKHNCSPCVSEAEFHEVRENVWLNSQRSH</sequence>
<keyword evidence="2" id="KW-1185">Reference proteome</keyword>
<accession>A0A2G9TYP8</accession>
<evidence type="ECO:0000313" key="2">
    <source>
        <dbReference type="Proteomes" id="UP000230423"/>
    </source>
</evidence>
<organism evidence="1 2">
    <name type="scientific">Teladorsagia circumcincta</name>
    <name type="common">Brown stomach worm</name>
    <name type="synonym">Ostertagia circumcincta</name>
    <dbReference type="NCBI Taxonomy" id="45464"/>
    <lineage>
        <taxon>Eukaryota</taxon>
        <taxon>Metazoa</taxon>
        <taxon>Ecdysozoa</taxon>
        <taxon>Nematoda</taxon>
        <taxon>Chromadorea</taxon>
        <taxon>Rhabditida</taxon>
        <taxon>Rhabditina</taxon>
        <taxon>Rhabditomorpha</taxon>
        <taxon>Strongyloidea</taxon>
        <taxon>Trichostrongylidae</taxon>
        <taxon>Teladorsagia</taxon>
    </lineage>
</organism>
<reference evidence="1 2" key="1">
    <citation type="submission" date="2015-09" db="EMBL/GenBank/DDBJ databases">
        <title>Draft genome of the parasitic nematode Teladorsagia circumcincta isolate WARC Sus (inbred).</title>
        <authorList>
            <person name="Mitreva M."/>
        </authorList>
    </citation>
    <scope>NUCLEOTIDE SEQUENCE [LARGE SCALE GENOMIC DNA]</scope>
    <source>
        <strain evidence="1 2">S</strain>
    </source>
</reference>
<evidence type="ECO:0000313" key="1">
    <source>
        <dbReference type="EMBL" id="PIO62350.1"/>
    </source>
</evidence>